<evidence type="ECO:0008006" key="2">
    <source>
        <dbReference type="Google" id="ProtNLM"/>
    </source>
</evidence>
<protein>
    <recommendedName>
        <fullName evidence="2">DUF1573 domain-containing protein</fullName>
    </recommendedName>
</protein>
<accession>A0A6N3E3V5</accession>
<sequence>MKALKIILLAGLYTILPGCNNTNPPHTVMDKGENATDTTTTSLQWETQRYDFGTVDKARIKNVRFDIGMKNLGDKPIAIQKVDVSCGCMKAEFAPEPILPSQDSKLSVNINTGNLSGQFSKVLFVTSTASKEPQLIRIVGRITE</sequence>
<reference evidence="1" key="1">
    <citation type="submission" date="2019-11" db="EMBL/GenBank/DDBJ databases">
        <authorList>
            <person name="Feng L."/>
        </authorList>
    </citation>
    <scope>NUCLEOTIDE SEQUENCE</scope>
    <source>
        <strain evidence="1">PclaraLFYP37</strain>
    </source>
</reference>
<dbReference type="EMBL" id="CACRUT010000015">
    <property type="protein sequence ID" value="VYU34418.1"/>
    <property type="molecule type" value="Genomic_DNA"/>
</dbReference>
<proteinExistence type="predicted"/>
<dbReference type="Pfam" id="PF07610">
    <property type="entry name" value="DUF1573"/>
    <property type="match status" value="1"/>
</dbReference>
<organism evidence="1">
    <name type="scientific">Paraprevotella clara</name>
    <dbReference type="NCBI Taxonomy" id="454154"/>
    <lineage>
        <taxon>Bacteria</taxon>
        <taxon>Pseudomonadati</taxon>
        <taxon>Bacteroidota</taxon>
        <taxon>Bacteroidia</taxon>
        <taxon>Bacteroidales</taxon>
        <taxon>Prevotellaceae</taxon>
        <taxon>Paraprevotella</taxon>
    </lineage>
</organism>
<dbReference type="InterPro" id="IPR013783">
    <property type="entry name" value="Ig-like_fold"/>
</dbReference>
<evidence type="ECO:0000313" key="1">
    <source>
        <dbReference type="EMBL" id="VYU34418.1"/>
    </source>
</evidence>
<dbReference type="PANTHER" id="PTHR37833:SF1">
    <property type="entry name" value="SIGNAL PEPTIDE PROTEIN"/>
    <property type="match status" value="1"/>
</dbReference>
<gene>
    <name evidence="1" type="ORF">PCLFYP37_02577</name>
</gene>
<dbReference type="InterPro" id="IPR011467">
    <property type="entry name" value="DUF1573"/>
</dbReference>
<name>A0A6N3E3V5_9BACT</name>
<dbReference type="PANTHER" id="PTHR37833">
    <property type="entry name" value="LIPOPROTEIN-RELATED"/>
    <property type="match status" value="1"/>
</dbReference>
<dbReference type="AlphaFoldDB" id="A0A6N3E3V5"/>
<dbReference type="RefSeq" id="WP_302582240.1">
    <property type="nucleotide sequence ID" value="NZ_CACRUT010000015.1"/>
</dbReference>
<dbReference type="Gene3D" id="2.60.40.10">
    <property type="entry name" value="Immunoglobulins"/>
    <property type="match status" value="1"/>
</dbReference>